<evidence type="ECO:0000259" key="2">
    <source>
        <dbReference type="Pfam" id="PF25164"/>
    </source>
</evidence>
<feature type="domain" description="Competence protein CoiA-like N-terminal" evidence="2">
    <location>
        <begin position="19"/>
        <end position="55"/>
    </location>
</feature>
<dbReference type="PIRSF" id="PIRSF007487">
    <property type="entry name" value="Competence-induced_CoiA_bac"/>
    <property type="match status" value="1"/>
</dbReference>
<dbReference type="InterPro" id="IPR010330">
    <property type="entry name" value="CoiA_nuc"/>
</dbReference>
<proteinExistence type="predicted"/>
<gene>
    <name evidence="3" type="ORF">EUZ87_09405</name>
</gene>
<feature type="domain" description="Competence protein CoiA nuclease-like" evidence="1">
    <location>
        <begin position="59"/>
        <end position="207"/>
    </location>
</feature>
<evidence type="ECO:0000313" key="4">
    <source>
        <dbReference type="Proteomes" id="UP000292648"/>
    </source>
</evidence>
<accession>A0A4Q9Y0T9</accession>
<dbReference type="AlphaFoldDB" id="A0A4Q9Y0T9"/>
<protein>
    <submittedName>
        <fullName evidence="3">Competence protein</fullName>
    </submittedName>
</protein>
<reference evidence="3 4" key="1">
    <citation type="submission" date="2019-01" db="EMBL/GenBank/DDBJ databases">
        <title>Draft genome sequence of Lactobacillus paraplantarum OSY-TC318, a Producer of the novel lantibiotic Paraplantaracin TC318.</title>
        <authorList>
            <person name="Hussein W.E."/>
            <person name="Huang E."/>
            <person name="Yousef A.E."/>
        </authorList>
    </citation>
    <scope>NUCLEOTIDE SEQUENCE [LARGE SCALE GENOMIC DNA]</scope>
    <source>
        <strain evidence="3 4">OSY-TC318</strain>
    </source>
</reference>
<dbReference type="EMBL" id="SEHH01000064">
    <property type="protein sequence ID" value="TBX41866.1"/>
    <property type="molecule type" value="Genomic_DNA"/>
</dbReference>
<evidence type="ECO:0000313" key="3">
    <source>
        <dbReference type="EMBL" id="TBX41866.1"/>
    </source>
</evidence>
<dbReference type="InterPro" id="IPR057253">
    <property type="entry name" value="CoiA-like_N"/>
</dbReference>
<dbReference type="InterPro" id="IPR021176">
    <property type="entry name" value="Competence-induced_CoiA"/>
</dbReference>
<dbReference type="Pfam" id="PF25164">
    <property type="entry name" value="CoiA_N"/>
    <property type="match status" value="1"/>
</dbReference>
<evidence type="ECO:0000259" key="1">
    <source>
        <dbReference type="Pfam" id="PF06054"/>
    </source>
</evidence>
<dbReference type="Proteomes" id="UP000292648">
    <property type="component" value="Unassembled WGS sequence"/>
</dbReference>
<sequence length="361" mass="41569">MLMAMNDCQQLINAATADRQLAYQCPGCSQPVRLKRGSVVVPHFAHVHVTDCHIFSEGETAEHLCGKQLLATWFAASGYTVRLEAELSDLHQRPDILVQRATAPPLALEFQCSPLSVDRLAARTHGYWRHGYQVLWLLGQPYQRQLHLNSKALKFLQYQQQWGPYLLFLHVTTANVQLLHHILTLDAEPLSYQSYWLNTTQQSVTNLRRFTATVDTLSLSTNHLQRYYQQLMFARLRHQHVFEQLQAYCYHRGGTIAQLPSWTIPTIPQLPILAVPYLVWHGHVFGALRQRTGALTSGQLRALIWHQLRPLLARRVCLHARGQLLQQQITVIMTMLVDQRVIIKQGSVWQINAQQLKWRDC</sequence>
<dbReference type="Pfam" id="PF06054">
    <property type="entry name" value="CoiA_nuc"/>
    <property type="match status" value="1"/>
</dbReference>
<organism evidence="3 4">
    <name type="scientific">Lactiplantibacillus paraplantarum</name>
    <dbReference type="NCBI Taxonomy" id="60520"/>
    <lineage>
        <taxon>Bacteria</taxon>
        <taxon>Bacillati</taxon>
        <taxon>Bacillota</taxon>
        <taxon>Bacilli</taxon>
        <taxon>Lactobacillales</taxon>
        <taxon>Lactobacillaceae</taxon>
        <taxon>Lactiplantibacillus</taxon>
    </lineage>
</organism>
<comment type="caution">
    <text evidence="3">The sequence shown here is derived from an EMBL/GenBank/DDBJ whole genome shotgun (WGS) entry which is preliminary data.</text>
</comment>
<name>A0A4Q9Y0T9_9LACO</name>